<dbReference type="VEuPathDB" id="FungiDB:AWRI3580_g470"/>
<dbReference type="EMBL" id="LPNN01000001">
    <property type="protein sequence ID" value="OEJ92635.1"/>
    <property type="molecule type" value="Genomic_DNA"/>
</dbReference>
<proteinExistence type="predicted"/>
<comment type="caution">
    <text evidence="1">The sequence shown here is derived from an EMBL/GenBank/DDBJ whole genome shotgun (WGS) entry which is preliminary data.</text>
</comment>
<accession>A0A1E5S0V7</accession>
<evidence type="ECO:0000313" key="2">
    <source>
        <dbReference type="Proteomes" id="UP000095358"/>
    </source>
</evidence>
<name>A0A1E5S0V7_HANUV</name>
<organism evidence="1 2">
    <name type="scientific">Hanseniaspora uvarum</name>
    <name type="common">Yeast</name>
    <name type="synonym">Kloeckera apiculata</name>
    <dbReference type="NCBI Taxonomy" id="29833"/>
    <lineage>
        <taxon>Eukaryota</taxon>
        <taxon>Fungi</taxon>
        <taxon>Dikarya</taxon>
        <taxon>Ascomycota</taxon>
        <taxon>Saccharomycotina</taxon>
        <taxon>Saccharomycetes</taxon>
        <taxon>Saccharomycodales</taxon>
        <taxon>Saccharomycodaceae</taxon>
        <taxon>Hanseniaspora</taxon>
    </lineage>
</organism>
<dbReference type="AlphaFoldDB" id="A0A1E5S0V7"/>
<gene>
    <name evidence="1" type="ORF">AWRI3580_g470</name>
</gene>
<reference evidence="2" key="1">
    <citation type="journal article" date="2016" name="Genome Announc.">
        <title>Genome sequences of three species of Hanseniaspora isolated from spontaneous wine fermentations.</title>
        <authorList>
            <person name="Sternes P.R."/>
            <person name="Lee D."/>
            <person name="Kutyna D.R."/>
            <person name="Borneman A.R."/>
        </authorList>
    </citation>
    <scope>NUCLEOTIDE SEQUENCE [LARGE SCALE GENOMIC DNA]</scope>
    <source>
        <strain evidence="2">AWRI3580</strain>
    </source>
</reference>
<sequence>MKSIFKKLSKQERTYTNEQVDDIESIQSSMTLYSIDTLTEETTVKLEKTSSRQKLKQMLYRIISIKDNKPEEYKNASSDSILDNINQYEYLGYYC</sequence>
<evidence type="ECO:0000313" key="1">
    <source>
        <dbReference type="EMBL" id="OEJ92635.1"/>
    </source>
</evidence>
<dbReference type="Proteomes" id="UP000095358">
    <property type="component" value="Unassembled WGS sequence"/>
</dbReference>
<keyword evidence="2" id="KW-1185">Reference proteome</keyword>
<protein>
    <submittedName>
        <fullName evidence="1">Uncharacterized protein</fullName>
    </submittedName>
</protein>